<dbReference type="Proteomes" id="UP000192660">
    <property type="component" value="Unassembled WGS sequence"/>
</dbReference>
<dbReference type="SUPFAM" id="SSF103473">
    <property type="entry name" value="MFS general substrate transporter"/>
    <property type="match status" value="1"/>
</dbReference>
<reference evidence="8" key="1">
    <citation type="submission" date="2017-04" db="EMBL/GenBank/DDBJ databases">
        <authorList>
            <person name="Varghese N."/>
            <person name="Submissions S."/>
        </authorList>
    </citation>
    <scope>NUCLEOTIDE SEQUENCE [LARGE SCALE GENOMIC DNA]</scope>
    <source>
        <strain evidence="8">DSM 9293</strain>
    </source>
</reference>
<evidence type="ECO:0000256" key="6">
    <source>
        <dbReference type="SAM" id="Phobius"/>
    </source>
</evidence>
<feature type="transmembrane region" description="Helical" evidence="6">
    <location>
        <begin position="246"/>
        <end position="266"/>
    </location>
</feature>
<dbReference type="Gene3D" id="1.20.1250.20">
    <property type="entry name" value="MFS general substrate transporter like domains"/>
    <property type="match status" value="1"/>
</dbReference>
<name>A0A1W1WPG5_SULTA</name>
<gene>
    <name evidence="7" type="ORF">SAMN00768000_3756</name>
</gene>
<dbReference type="EMBL" id="FWWY01000002">
    <property type="protein sequence ID" value="SMC08214.1"/>
    <property type="molecule type" value="Genomic_DNA"/>
</dbReference>
<dbReference type="Pfam" id="PF07690">
    <property type="entry name" value="MFS_1"/>
    <property type="match status" value="1"/>
</dbReference>
<organism evidence="7 8">
    <name type="scientific">Sulfobacillus thermosulfidooxidans (strain DSM 9293 / VKM B-1269 / AT-1)</name>
    <dbReference type="NCBI Taxonomy" id="929705"/>
    <lineage>
        <taxon>Bacteria</taxon>
        <taxon>Bacillati</taxon>
        <taxon>Bacillota</taxon>
        <taxon>Clostridia</taxon>
        <taxon>Eubacteriales</taxon>
        <taxon>Clostridiales Family XVII. Incertae Sedis</taxon>
        <taxon>Sulfobacillus</taxon>
    </lineage>
</organism>
<dbReference type="PANTHER" id="PTHR23513:SF6">
    <property type="entry name" value="MAJOR FACILITATOR SUPERFAMILY ASSOCIATED DOMAIN-CONTAINING PROTEIN"/>
    <property type="match status" value="1"/>
</dbReference>
<dbReference type="GO" id="GO:0005886">
    <property type="term" value="C:plasma membrane"/>
    <property type="evidence" value="ECO:0007669"/>
    <property type="project" value="UniProtKB-SubCell"/>
</dbReference>
<dbReference type="RefSeq" id="WP_139793614.1">
    <property type="nucleotide sequence ID" value="NZ_FWWY01000002.1"/>
</dbReference>
<evidence type="ECO:0000313" key="7">
    <source>
        <dbReference type="EMBL" id="SMC08214.1"/>
    </source>
</evidence>
<keyword evidence="2" id="KW-1003">Cell membrane</keyword>
<evidence type="ECO:0000256" key="3">
    <source>
        <dbReference type="ARBA" id="ARBA00022692"/>
    </source>
</evidence>
<keyword evidence="5 6" id="KW-0472">Membrane</keyword>
<evidence type="ECO:0000313" key="8">
    <source>
        <dbReference type="Proteomes" id="UP000192660"/>
    </source>
</evidence>
<proteinExistence type="predicted"/>
<keyword evidence="8" id="KW-1185">Reference proteome</keyword>
<dbReference type="AlphaFoldDB" id="A0A1W1WPG5"/>
<dbReference type="GO" id="GO:0022857">
    <property type="term" value="F:transmembrane transporter activity"/>
    <property type="evidence" value="ECO:0007669"/>
    <property type="project" value="InterPro"/>
</dbReference>
<sequence length="405" mass="43482">MHRIRWLAAVSTFADVATPLILPWYGYDLSHSLAIMATMFVAEALVPLMTGWGLSSYISHAEAGELFRVGQGTRAVTFLALVSIPFGKDSWPIEMALIIAAGLNGFGSVMAESAMQTALPGQGPQLIEHANRLQRVVMIVRVVGAPMGGLLMGSLGPVVTLSVLSDLSAVSGILGPLWLPRTHFRSILDGDKRSRNRGFDQLWRIPVLRSLAIQAMIGNFGWTLVMSGFLYYLLNRLHLSSPAVSGVYLCVTVGSVAGTGVVLPLLSRFRRGQLYPAFLSGGLLGLLILQWLTAWAAAIGEALVGLCDTAWVVLSVGLRLELLRPEERSSVLTASRLLSNMLIPVGGGIVAFWGIHWGFAVLFGMAAVIKAIEVVIAKMTDIGRIDKESCCAIMGMRRSVSSPSP</sequence>
<dbReference type="PANTHER" id="PTHR23513">
    <property type="entry name" value="INTEGRAL MEMBRANE EFFLUX PROTEIN-RELATED"/>
    <property type="match status" value="1"/>
</dbReference>
<protein>
    <recommendedName>
        <fullName evidence="9">MFS transporter</fullName>
    </recommendedName>
</protein>
<feature type="transmembrane region" description="Helical" evidence="6">
    <location>
        <begin position="278"/>
        <end position="297"/>
    </location>
</feature>
<evidence type="ECO:0000256" key="1">
    <source>
        <dbReference type="ARBA" id="ARBA00004651"/>
    </source>
</evidence>
<evidence type="ECO:0008006" key="9">
    <source>
        <dbReference type="Google" id="ProtNLM"/>
    </source>
</evidence>
<dbReference type="OrthoDB" id="2276409at2"/>
<evidence type="ECO:0000256" key="5">
    <source>
        <dbReference type="ARBA" id="ARBA00023136"/>
    </source>
</evidence>
<evidence type="ECO:0000256" key="2">
    <source>
        <dbReference type="ARBA" id="ARBA00022475"/>
    </source>
</evidence>
<feature type="transmembrane region" description="Helical" evidence="6">
    <location>
        <begin position="33"/>
        <end position="54"/>
    </location>
</feature>
<comment type="subcellular location">
    <subcellularLocation>
        <location evidence="1">Cell membrane</location>
        <topology evidence="1">Multi-pass membrane protein</topology>
    </subcellularLocation>
</comment>
<evidence type="ECO:0000256" key="4">
    <source>
        <dbReference type="ARBA" id="ARBA00022989"/>
    </source>
</evidence>
<dbReference type="InterPro" id="IPR011701">
    <property type="entry name" value="MFS"/>
</dbReference>
<feature type="transmembrane region" description="Helical" evidence="6">
    <location>
        <begin position="211"/>
        <end position="234"/>
    </location>
</feature>
<keyword evidence="4 6" id="KW-1133">Transmembrane helix</keyword>
<dbReference type="InterPro" id="IPR036259">
    <property type="entry name" value="MFS_trans_sf"/>
</dbReference>
<keyword evidence="3 6" id="KW-0812">Transmembrane</keyword>
<feature type="transmembrane region" description="Helical" evidence="6">
    <location>
        <begin position="7"/>
        <end position="27"/>
    </location>
</feature>
<accession>A0A1W1WPG5</accession>